<sequence>MQKFSIDWSMFRYELTCDNKNRFIWRHVLSSEWTAICVFSKSKPSVPSIIELHRKSTNGEFLISGTLDLYVLDNTWHIAQKNFLELLENRYSFLRISVLHSYTNAKSPEMFLMTGEITISEIMGKSVIDFVNMGVSNENEYLSLLD</sequence>
<evidence type="ECO:0000313" key="1">
    <source>
        <dbReference type="EMBL" id="GFS39035.1"/>
    </source>
</evidence>
<evidence type="ECO:0000313" key="2">
    <source>
        <dbReference type="Proteomes" id="UP000887013"/>
    </source>
</evidence>
<organism evidence="1 2">
    <name type="scientific">Nephila pilipes</name>
    <name type="common">Giant wood spider</name>
    <name type="synonym">Nephila maculata</name>
    <dbReference type="NCBI Taxonomy" id="299642"/>
    <lineage>
        <taxon>Eukaryota</taxon>
        <taxon>Metazoa</taxon>
        <taxon>Ecdysozoa</taxon>
        <taxon>Arthropoda</taxon>
        <taxon>Chelicerata</taxon>
        <taxon>Arachnida</taxon>
        <taxon>Araneae</taxon>
        <taxon>Araneomorphae</taxon>
        <taxon>Entelegynae</taxon>
        <taxon>Araneoidea</taxon>
        <taxon>Nephilidae</taxon>
        <taxon>Nephila</taxon>
    </lineage>
</organism>
<reference evidence="1" key="1">
    <citation type="submission" date="2020-08" db="EMBL/GenBank/DDBJ databases">
        <title>Multicomponent nature underlies the extraordinary mechanical properties of spider dragline silk.</title>
        <authorList>
            <person name="Kono N."/>
            <person name="Nakamura H."/>
            <person name="Mori M."/>
            <person name="Yoshida Y."/>
            <person name="Ohtoshi R."/>
            <person name="Malay A.D."/>
            <person name="Moran D.A.P."/>
            <person name="Tomita M."/>
            <person name="Numata K."/>
            <person name="Arakawa K."/>
        </authorList>
    </citation>
    <scope>NUCLEOTIDE SEQUENCE</scope>
</reference>
<protein>
    <submittedName>
        <fullName evidence="1">Uncharacterized protein</fullName>
    </submittedName>
</protein>
<dbReference type="Proteomes" id="UP000887013">
    <property type="component" value="Unassembled WGS sequence"/>
</dbReference>
<name>A0A8X6IC01_NEPPI</name>
<gene>
    <name evidence="1" type="ORF">NPIL_507021</name>
</gene>
<comment type="caution">
    <text evidence="1">The sequence shown here is derived from an EMBL/GenBank/DDBJ whole genome shotgun (WGS) entry which is preliminary data.</text>
</comment>
<accession>A0A8X6IC01</accession>
<dbReference type="EMBL" id="BMAW01089284">
    <property type="protein sequence ID" value="GFS39035.1"/>
    <property type="molecule type" value="Genomic_DNA"/>
</dbReference>
<keyword evidence="2" id="KW-1185">Reference proteome</keyword>
<proteinExistence type="predicted"/>
<dbReference type="AlphaFoldDB" id="A0A8X6IC01"/>